<dbReference type="OrthoDB" id="3881at2759"/>
<dbReference type="GO" id="GO:0005886">
    <property type="term" value="C:plasma membrane"/>
    <property type="evidence" value="ECO:0007669"/>
    <property type="project" value="InterPro"/>
</dbReference>
<dbReference type="EMBL" id="KZ293712">
    <property type="protein sequence ID" value="PBK82766.1"/>
    <property type="molecule type" value="Genomic_DNA"/>
</dbReference>
<evidence type="ECO:0000256" key="3">
    <source>
        <dbReference type="ARBA" id="ARBA00022989"/>
    </source>
</evidence>
<organism evidence="6 7">
    <name type="scientific">Armillaria gallica</name>
    <name type="common">Bulbous honey fungus</name>
    <name type="synonym">Armillaria bulbosa</name>
    <dbReference type="NCBI Taxonomy" id="47427"/>
    <lineage>
        <taxon>Eukaryota</taxon>
        <taxon>Fungi</taxon>
        <taxon>Dikarya</taxon>
        <taxon>Basidiomycota</taxon>
        <taxon>Agaricomycotina</taxon>
        <taxon>Agaricomycetes</taxon>
        <taxon>Agaricomycetidae</taxon>
        <taxon>Agaricales</taxon>
        <taxon>Marasmiineae</taxon>
        <taxon>Physalacriaceae</taxon>
        <taxon>Armillaria</taxon>
    </lineage>
</organism>
<keyword evidence="7" id="KW-1185">Reference proteome</keyword>
<name>A0A2H3D5K9_ARMGA</name>
<keyword evidence="3 5" id="KW-1133">Transmembrane helix</keyword>
<dbReference type="Pfam" id="PF06687">
    <property type="entry name" value="SUR7"/>
    <property type="match status" value="1"/>
</dbReference>
<evidence type="ECO:0000256" key="4">
    <source>
        <dbReference type="ARBA" id="ARBA00023136"/>
    </source>
</evidence>
<evidence type="ECO:0008006" key="8">
    <source>
        <dbReference type="Google" id="ProtNLM"/>
    </source>
</evidence>
<proteinExistence type="predicted"/>
<sequence>MKPHHRPFALYREISIVSLILLFIAFLLLLLVGISLTIIKAIYLIRVYSTATSDQPVTSIATELRFGVWGVCATSALNPPPWWTNDGECFGPSLGYDIPSSITELVGVDASLVQVALKGLLVILILHLVAAGTSLAALIPAMCLGSHALAIVALVLSIITALLGTVIFGVDLALVLTLKNELPNLSSQIDLGIDFGNGIWMVLVAVILTWVAVITLSARACYCCGVRRWVSDALVHYQPSLLIW</sequence>
<dbReference type="PANTHER" id="PTHR28013">
    <property type="entry name" value="PROTEIN DCV1-RELATED"/>
    <property type="match status" value="1"/>
</dbReference>
<reference evidence="7" key="1">
    <citation type="journal article" date="2017" name="Nat. Ecol. Evol.">
        <title>Genome expansion and lineage-specific genetic innovations in the forest pathogenic fungi Armillaria.</title>
        <authorList>
            <person name="Sipos G."/>
            <person name="Prasanna A.N."/>
            <person name="Walter M.C."/>
            <person name="O'Connor E."/>
            <person name="Balint B."/>
            <person name="Krizsan K."/>
            <person name="Kiss B."/>
            <person name="Hess J."/>
            <person name="Varga T."/>
            <person name="Slot J."/>
            <person name="Riley R."/>
            <person name="Boka B."/>
            <person name="Rigling D."/>
            <person name="Barry K."/>
            <person name="Lee J."/>
            <person name="Mihaltcheva S."/>
            <person name="LaButti K."/>
            <person name="Lipzen A."/>
            <person name="Waldron R."/>
            <person name="Moloney N.M."/>
            <person name="Sperisen C."/>
            <person name="Kredics L."/>
            <person name="Vagvoelgyi C."/>
            <person name="Patrignani A."/>
            <person name="Fitzpatrick D."/>
            <person name="Nagy I."/>
            <person name="Doyle S."/>
            <person name="Anderson J.B."/>
            <person name="Grigoriev I.V."/>
            <person name="Gueldener U."/>
            <person name="Muensterkoetter M."/>
            <person name="Nagy L.G."/>
        </authorList>
    </citation>
    <scope>NUCLEOTIDE SEQUENCE [LARGE SCALE GENOMIC DNA]</scope>
    <source>
        <strain evidence="7">Ar21-2</strain>
    </source>
</reference>
<evidence type="ECO:0000256" key="2">
    <source>
        <dbReference type="ARBA" id="ARBA00022692"/>
    </source>
</evidence>
<comment type="subcellular location">
    <subcellularLocation>
        <location evidence="1">Membrane</location>
        <topology evidence="1">Multi-pass membrane protein</topology>
    </subcellularLocation>
</comment>
<feature type="transmembrane region" description="Helical" evidence="5">
    <location>
        <begin position="119"/>
        <end position="139"/>
    </location>
</feature>
<keyword evidence="4 5" id="KW-0472">Membrane</keyword>
<dbReference type="PANTHER" id="PTHR28013:SF3">
    <property type="entry name" value="PROTEIN DCV1-RELATED"/>
    <property type="match status" value="1"/>
</dbReference>
<dbReference type="OMA" id="SARACYC"/>
<accession>A0A2H3D5K9</accession>
<dbReference type="Proteomes" id="UP000217790">
    <property type="component" value="Unassembled WGS sequence"/>
</dbReference>
<feature type="transmembrane region" description="Helical" evidence="5">
    <location>
        <begin position="198"/>
        <end position="218"/>
    </location>
</feature>
<feature type="transmembrane region" description="Helical" evidence="5">
    <location>
        <begin position="20"/>
        <end position="45"/>
    </location>
</feature>
<gene>
    <name evidence="6" type="ORF">ARMGADRAFT_946016</name>
</gene>
<dbReference type="STRING" id="47427.A0A2H3D5K9"/>
<keyword evidence="2 5" id="KW-0812">Transmembrane</keyword>
<evidence type="ECO:0000313" key="7">
    <source>
        <dbReference type="Proteomes" id="UP000217790"/>
    </source>
</evidence>
<feature type="transmembrane region" description="Helical" evidence="5">
    <location>
        <begin position="151"/>
        <end position="178"/>
    </location>
</feature>
<evidence type="ECO:0000313" key="6">
    <source>
        <dbReference type="EMBL" id="PBK82766.1"/>
    </source>
</evidence>
<evidence type="ECO:0000256" key="5">
    <source>
        <dbReference type="SAM" id="Phobius"/>
    </source>
</evidence>
<dbReference type="GO" id="GO:0035838">
    <property type="term" value="C:growing cell tip"/>
    <property type="evidence" value="ECO:0007669"/>
    <property type="project" value="TreeGrafter"/>
</dbReference>
<dbReference type="InterPro" id="IPR051380">
    <property type="entry name" value="pH-response_reg_palI/RIM9"/>
</dbReference>
<evidence type="ECO:0000256" key="1">
    <source>
        <dbReference type="ARBA" id="ARBA00004141"/>
    </source>
</evidence>
<dbReference type="GO" id="GO:0032153">
    <property type="term" value="C:cell division site"/>
    <property type="evidence" value="ECO:0007669"/>
    <property type="project" value="TreeGrafter"/>
</dbReference>
<dbReference type="AlphaFoldDB" id="A0A2H3D5K9"/>
<protein>
    <recommendedName>
        <fullName evidence="8">Pali-domain-containing protein</fullName>
    </recommendedName>
</protein>
<dbReference type="InterPro" id="IPR009571">
    <property type="entry name" value="SUR7/Rim9-like_fungi"/>
</dbReference>
<dbReference type="InParanoid" id="A0A2H3D5K9"/>